<dbReference type="Pfam" id="PF16113">
    <property type="entry name" value="ECH_2"/>
    <property type="match status" value="1"/>
</dbReference>
<evidence type="ECO:0000313" key="5">
    <source>
        <dbReference type="EMBL" id="MFC0525462.1"/>
    </source>
</evidence>
<dbReference type="PANTHER" id="PTHR43176:SF3">
    <property type="entry name" value="3-HYDROXYISOBUTYRYL-COA HYDROLASE, MITOCHONDRIAL"/>
    <property type="match status" value="1"/>
</dbReference>
<accession>A0ABV6LSR9</accession>
<sequence>MNEVLCEVQSTGLATITLNRPKAINSLTYGMLKEIHQKLKEWETDENVQLVLLQGAGEKGFCAGGDIKSLYEARSSHQAYQHAVAFFEEEYEVDHYIYSYPKPIVACLDGVVMGGGVGLSYGARYRIVTDRTKWAMPEMNIGFFPDVGAAHFLNKAPGYIGRYLALTAEVIPGADTMYIHAADTFIPSDKVTNFIGELERTNWGEVHVDNELLHLIQQYSQEPSPRATLPTYQKEIDECFSHQRVEDIMDALEKQGTEFARKTREQLLSKSPASLKVTLKQLMEGEGASREECFRTDLILAKQFMHHEDFYEGVRSVLVDKDRTPNYIYQSLADVSDELVASFFKPPHS</sequence>
<dbReference type="EC" id="3.1.2.4" evidence="2"/>
<reference evidence="5 6" key="1">
    <citation type="submission" date="2024-09" db="EMBL/GenBank/DDBJ databases">
        <authorList>
            <person name="Sun Q."/>
            <person name="Mori K."/>
        </authorList>
    </citation>
    <scope>NUCLEOTIDE SEQUENCE [LARGE SCALE GENOMIC DNA]</scope>
    <source>
        <strain evidence="5 6">NCAIM B.02529</strain>
    </source>
</reference>
<name>A0ABV6LSR9_9BACI</name>
<gene>
    <name evidence="5" type="ORF">ACFFGV_17905</name>
</gene>
<dbReference type="InterPro" id="IPR032259">
    <property type="entry name" value="HIBYL-CoA-H"/>
</dbReference>
<comment type="caution">
    <text evidence="5">The sequence shown here is derived from an EMBL/GenBank/DDBJ whole genome shotgun (WGS) entry which is preliminary data.</text>
</comment>
<dbReference type="PANTHER" id="PTHR43176">
    <property type="entry name" value="3-HYDROXYISOBUTYRYL-COA HYDROLASE-RELATED"/>
    <property type="match status" value="1"/>
</dbReference>
<dbReference type="InterPro" id="IPR045004">
    <property type="entry name" value="ECH_dom"/>
</dbReference>
<evidence type="ECO:0000259" key="4">
    <source>
        <dbReference type="Pfam" id="PF16113"/>
    </source>
</evidence>
<keyword evidence="6" id="KW-1185">Reference proteome</keyword>
<dbReference type="RefSeq" id="WP_377351120.1">
    <property type="nucleotide sequence ID" value="NZ_JBHLTP010000013.1"/>
</dbReference>
<dbReference type="EMBL" id="JBHLTP010000013">
    <property type="protein sequence ID" value="MFC0525462.1"/>
    <property type="molecule type" value="Genomic_DNA"/>
</dbReference>
<protein>
    <recommendedName>
        <fullName evidence="2">3-hydroxyisobutyryl-CoA hydrolase</fullName>
        <ecNumber evidence="2">3.1.2.4</ecNumber>
    </recommendedName>
</protein>
<comment type="catalytic activity">
    <reaction evidence="1">
        <text>3-hydroxy-2-methylpropanoyl-CoA + H2O = 3-hydroxy-2-methylpropanoate + CoA + H(+)</text>
        <dbReference type="Rhea" id="RHEA:20888"/>
        <dbReference type="ChEBI" id="CHEBI:11805"/>
        <dbReference type="ChEBI" id="CHEBI:15377"/>
        <dbReference type="ChEBI" id="CHEBI:15378"/>
        <dbReference type="ChEBI" id="CHEBI:57287"/>
        <dbReference type="ChEBI" id="CHEBI:57340"/>
        <dbReference type="EC" id="3.1.2.4"/>
    </reaction>
</comment>
<feature type="domain" description="Enoyl-CoA hydratase/isomerase" evidence="4">
    <location>
        <begin position="14"/>
        <end position="344"/>
    </location>
</feature>
<proteinExistence type="predicted"/>
<dbReference type="InterPro" id="IPR029045">
    <property type="entry name" value="ClpP/crotonase-like_dom_sf"/>
</dbReference>
<dbReference type="CDD" id="cd06558">
    <property type="entry name" value="crotonase-like"/>
    <property type="match status" value="1"/>
</dbReference>
<dbReference type="NCBIfam" id="NF004127">
    <property type="entry name" value="PRK05617.1"/>
    <property type="match status" value="1"/>
</dbReference>
<evidence type="ECO:0000313" key="6">
    <source>
        <dbReference type="Proteomes" id="UP001589836"/>
    </source>
</evidence>
<organism evidence="5 6">
    <name type="scientific">Pontibacillus salicampi</name>
    <dbReference type="NCBI Taxonomy" id="1449801"/>
    <lineage>
        <taxon>Bacteria</taxon>
        <taxon>Bacillati</taxon>
        <taxon>Bacillota</taxon>
        <taxon>Bacilli</taxon>
        <taxon>Bacillales</taxon>
        <taxon>Bacillaceae</taxon>
        <taxon>Pontibacillus</taxon>
    </lineage>
</organism>
<dbReference type="SUPFAM" id="SSF52096">
    <property type="entry name" value="ClpP/crotonase"/>
    <property type="match status" value="1"/>
</dbReference>
<evidence type="ECO:0000256" key="2">
    <source>
        <dbReference type="ARBA" id="ARBA00011915"/>
    </source>
</evidence>
<dbReference type="Gene3D" id="3.90.226.10">
    <property type="entry name" value="2-enoyl-CoA Hydratase, Chain A, domain 1"/>
    <property type="match status" value="1"/>
</dbReference>
<evidence type="ECO:0000256" key="3">
    <source>
        <dbReference type="ARBA" id="ARBA00022801"/>
    </source>
</evidence>
<evidence type="ECO:0000256" key="1">
    <source>
        <dbReference type="ARBA" id="ARBA00001709"/>
    </source>
</evidence>
<keyword evidence="3" id="KW-0378">Hydrolase</keyword>
<dbReference type="Proteomes" id="UP001589836">
    <property type="component" value="Unassembled WGS sequence"/>
</dbReference>